<evidence type="ECO:0000313" key="2">
    <source>
        <dbReference type="Proteomes" id="UP001595939"/>
    </source>
</evidence>
<dbReference type="Proteomes" id="UP001595939">
    <property type="component" value="Unassembled WGS sequence"/>
</dbReference>
<sequence>MIEYQVHLDLTQATLRTLHRDAEYQRVLAQAVQPDRALFRLPSFRRWLHRPVGSHS</sequence>
<dbReference type="RefSeq" id="WP_380129925.1">
    <property type="nucleotide sequence ID" value="NZ_JBHSEG010000008.1"/>
</dbReference>
<dbReference type="EMBL" id="JBHSEG010000008">
    <property type="protein sequence ID" value="MFC4455208.1"/>
    <property type="molecule type" value="Genomic_DNA"/>
</dbReference>
<reference evidence="2" key="1">
    <citation type="journal article" date="2019" name="Int. J. Syst. Evol. Microbiol.">
        <title>The Global Catalogue of Microorganisms (GCM) 10K type strain sequencing project: providing services to taxonomists for standard genome sequencing and annotation.</title>
        <authorList>
            <consortium name="The Broad Institute Genomics Platform"/>
            <consortium name="The Broad Institute Genome Sequencing Center for Infectious Disease"/>
            <person name="Wu L."/>
            <person name="Ma J."/>
        </authorList>
    </citation>
    <scope>NUCLEOTIDE SEQUENCE [LARGE SCALE GENOMIC DNA]</scope>
    <source>
        <strain evidence="2">CCUG 39970</strain>
    </source>
</reference>
<keyword evidence="2" id="KW-1185">Reference proteome</keyword>
<protein>
    <submittedName>
        <fullName evidence="1">Uncharacterized protein</fullName>
    </submittedName>
</protein>
<gene>
    <name evidence="1" type="ORF">ACFO0P_15625</name>
</gene>
<evidence type="ECO:0000313" key="1">
    <source>
        <dbReference type="EMBL" id="MFC4455208.1"/>
    </source>
</evidence>
<proteinExistence type="predicted"/>
<name>A0ABV8YBD3_9DEIO</name>
<organism evidence="1 2">
    <name type="scientific">Deinococcus sonorensis</name>
    <dbReference type="NCBI Taxonomy" id="309891"/>
    <lineage>
        <taxon>Bacteria</taxon>
        <taxon>Thermotogati</taxon>
        <taxon>Deinococcota</taxon>
        <taxon>Deinococci</taxon>
        <taxon>Deinococcales</taxon>
        <taxon>Deinococcaceae</taxon>
        <taxon>Deinococcus</taxon>
    </lineage>
</organism>
<accession>A0ABV8YBD3</accession>
<comment type="caution">
    <text evidence="1">The sequence shown here is derived from an EMBL/GenBank/DDBJ whole genome shotgun (WGS) entry which is preliminary data.</text>
</comment>